<proteinExistence type="predicted"/>
<accession>A0A8G2A3R7</accession>
<reference evidence="1 2" key="1">
    <citation type="submission" date="2016-05" db="EMBL/GenBank/DDBJ databases">
        <authorList>
            <consortium name="Pathogen Informatics"/>
        </authorList>
    </citation>
    <scope>NUCLEOTIDE SEQUENCE [LARGE SCALE GENOMIC DNA]</scope>
    <source>
        <strain evidence="1 2">2880STDY5682802</strain>
    </source>
</reference>
<protein>
    <submittedName>
        <fullName evidence="1">Uncharacterized protein</fullName>
    </submittedName>
</protein>
<evidence type="ECO:0000313" key="1">
    <source>
        <dbReference type="EMBL" id="SAQ15321.1"/>
    </source>
</evidence>
<dbReference type="AlphaFoldDB" id="A0A8G2A3R7"/>
<organism evidence="1 2">
    <name type="scientific">Raoultella planticola</name>
    <name type="common">Klebsiella planticola</name>
    <dbReference type="NCBI Taxonomy" id="575"/>
    <lineage>
        <taxon>Bacteria</taxon>
        <taxon>Pseudomonadati</taxon>
        <taxon>Pseudomonadota</taxon>
        <taxon>Gammaproteobacteria</taxon>
        <taxon>Enterobacterales</taxon>
        <taxon>Enterobacteriaceae</taxon>
        <taxon>Klebsiella/Raoultella group</taxon>
        <taxon>Raoultella</taxon>
    </lineage>
</organism>
<dbReference type="Proteomes" id="UP000078124">
    <property type="component" value="Unassembled WGS sequence"/>
</dbReference>
<dbReference type="EMBL" id="FLAC01000052">
    <property type="protein sequence ID" value="SAQ15321.1"/>
    <property type="molecule type" value="Genomic_DNA"/>
</dbReference>
<evidence type="ECO:0000313" key="2">
    <source>
        <dbReference type="Proteomes" id="UP000078124"/>
    </source>
</evidence>
<sequence length="152" mass="16845">MRLRPTSITTLSPLTWAPVRVVSRPLLRMRLLPASTVVSLWVVPLPLSLPLPLLALAETLIPQPPEPTPIPTPTVLPLLSFLPSSSEVFSAETRLISWLADSATSLPAFSWLPTAFRSPSRAVILRSRPAVRLLPWAVVCSLRWVDFDDWLP</sequence>
<name>A0A8G2A3R7_RAOPL</name>
<comment type="caution">
    <text evidence="1">The sequence shown here is derived from an EMBL/GenBank/DDBJ whole genome shotgun (WGS) entry which is preliminary data.</text>
</comment>
<gene>
    <name evidence="1" type="ORF">SAMEA2273876_05626</name>
</gene>